<organism evidence="2 3">
    <name type="scientific">Echinicola soli</name>
    <dbReference type="NCBI Taxonomy" id="2591634"/>
    <lineage>
        <taxon>Bacteria</taxon>
        <taxon>Pseudomonadati</taxon>
        <taxon>Bacteroidota</taxon>
        <taxon>Cytophagia</taxon>
        <taxon>Cytophagales</taxon>
        <taxon>Cyclobacteriaceae</taxon>
        <taxon>Echinicola</taxon>
    </lineage>
</organism>
<name>A0A514CJ94_9BACT</name>
<evidence type="ECO:0000313" key="2">
    <source>
        <dbReference type="EMBL" id="QDH79892.1"/>
    </source>
</evidence>
<dbReference type="RefSeq" id="WP_141615129.1">
    <property type="nucleotide sequence ID" value="NZ_CP041253.1"/>
</dbReference>
<dbReference type="PANTHER" id="PTHR33321">
    <property type="match status" value="1"/>
</dbReference>
<dbReference type="OrthoDB" id="211588at2"/>
<dbReference type="InterPro" id="IPR007541">
    <property type="entry name" value="Uncharacterised_BSP"/>
</dbReference>
<accession>A0A514CJ94</accession>
<keyword evidence="1" id="KW-0732">Signal</keyword>
<dbReference type="KEGG" id="echi:FKX85_12965"/>
<sequence length="226" mass="25708">MMKYFPLLLLFFLAVGGGLQAKTGEETITKGKYTLTFVNQDPELDEQVKEGLIKTFFKVYPKMSKAFNKDATKKVTVTIDTAYNGVAYAHDGKITIASKWLDKKPGDLDVITHEGMHLIQAYPDGAGPGWLTEGIADYVRYAYGVDNEGAGWSLPDVAPEHSYENSYRITARFLLWITQAYDKRFVKEMDKHMRSKTYSDSLWKQYTGLTLDELWETYSNNPVVKN</sequence>
<keyword evidence="3" id="KW-1185">Reference proteome</keyword>
<evidence type="ECO:0000313" key="3">
    <source>
        <dbReference type="Proteomes" id="UP000316614"/>
    </source>
</evidence>
<dbReference type="Proteomes" id="UP000316614">
    <property type="component" value="Chromosome"/>
</dbReference>
<protein>
    <submittedName>
        <fullName evidence="2">Secretory protein</fullName>
    </submittedName>
</protein>
<evidence type="ECO:0000256" key="1">
    <source>
        <dbReference type="SAM" id="SignalP"/>
    </source>
</evidence>
<dbReference type="Pfam" id="PF04450">
    <property type="entry name" value="BSP"/>
    <property type="match status" value="1"/>
</dbReference>
<feature type="signal peptide" evidence="1">
    <location>
        <begin position="1"/>
        <end position="21"/>
    </location>
</feature>
<proteinExistence type="predicted"/>
<dbReference type="PANTHER" id="PTHR33321:SF12">
    <property type="entry name" value="PLANT BASIC SECRETORY PROTEIN (BSP) FAMILY PROTEIN"/>
    <property type="match status" value="1"/>
</dbReference>
<reference evidence="2 3" key="1">
    <citation type="submission" date="2019-06" db="EMBL/GenBank/DDBJ databases">
        <title>Echinicola alkalisoli sp. nov. isolated from saline soil.</title>
        <authorList>
            <person name="Sun J.-Q."/>
            <person name="Xu L."/>
        </authorList>
    </citation>
    <scope>NUCLEOTIDE SEQUENCE [LARGE SCALE GENOMIC DNA]</scope>
    <source>
        <strain evidence="2 3">LN3S3</strain>
    </source>
</reference>
<dbReference type="AlphaFoldDB" id="A0A514CJ94"/>
<feature type="chain" id="PRO_5022191633" evidence="1">
    <location>
        <begin position="22"/>
        <end position="226"/>
    </location>
</feature>
<gene>
    <name evidence="2" type="ORF">FKX85_12965</name>
</gene>
<dbReference type="EMBL" id="CP041253">
    <property type="protein sequence ID" value="QDH79892.1"/>
    <property type="molecule type" value="Genomic_DNA"/>
</dbReference>